<dbReference type="AlphaFoldDB" id="A0A8B8CG27"/>
<reference evidence="3" key="1">
    <citation type="submission" date="2025-08" db="UniProtKB">
        <authorList>
            <consortium name="RefSeq"/>
        </authorList>
    </citation>
    <scope>IDENTIFICATION</scope>
    <source>
        <tissue evidence="3">Whole sample</tissue>
    </source>
</reference>
<name>A0A8B8CG27_CRAVI</name>
<dbReference type="KEGG" id="cvn:111119164"/>
<dbReference type="Proteomes" id="UP000694844">
    <property type="component" value="Chromosome 2"/>
</dbReference>
<proteinExistence type="predicted"/>
<feature type="signal peptide" evidence="1">
    <location>
        <begin position="1"/>
        <end position="23"/>
    </location>
</feature>
<dbReference type="OrthoDB" id="6159874at2759"/>
<organism evidence="2 3">
    <name type="scientific">Crassostrea virginica</name>
    <name type="common">Eastern oyster</name>
    <dbReference type="NCBI Taxonomy" id="6565"/>
    <lineage>
        <taxon>Eukaryota</taxon>
        <taxon>Metazoa</taxon>
        <taxon>Spiralia</taxon>
        <taxon>Lophotrochozoa</taxon>
        <taxon>Mollusca</taxon>
        <taxon>Bivalvia</taxon>
        <taxon>Autobranchia</taxon>
        <taxon>Pteriomorphia</taxon>
        <taxon>Ostreida</taxon>
        <taxon>Ostreoidea</taxon>
        <taxon>Ostreidae</taxon>
        <taxon>Crassostrea</taxon>
    </lineage>
</organism>
<evidence type="ECO:0000256" key="1">
    <source>
        <dbReference type="SAM" id="SignalP"/>
    </source>
</evidence>
<dbReference type="GeneID" id="111119164"/>
<accession>A0A8B8CG27</accession>
<evidence type="ECO:0000313" key="2">
    <source>
        <dbReference type="Proteomes" id="UP000694844"/>
    </source>
</evidence>
<evidence type="ECO:0000313" key="3">
    <source>
        <dbReference type="RefSeq" id="XP_022314752.1"/>
    </source>
</evidence>
<feature type="chain" id="PRO_5034174800" evidence="1">
    <location>
        <begin position="24"/>
        <end position="209"/>
    </location>
</feature>
<gene>
    <name evidence="3" type="primary">LOC111119164</name>
</gene>
<protein>
    <submittedName>
        <fullName evidence="3">Uncharacterized protein LOC111119164</fullName>
    </submittedName>
</protein>
<keyword evidence="2" id="KW-1185">Reference proteome</keyword>
<sequence>MCVTLTKLFCFVAYFILIKMATGQEKAVDQKAVEDIIAQINSDNSYRVIPKEEYEMLMKRNVPLQDFRASTPKPPGEGAIPKHSPRDVFPTPRLFSNSALYQNPNSAPIKLPMFSGSDTQKGDVSFDVWSYEVRCLKNQHPEYIVLQCVRSSLKGVAREMLIPLGESATVDEILQKLEDFYGNVFTAENIMQSFYSDHQKEVSSSSNPR</sequence>
<dbReference type="RefSeq" id="XP_022314752.1">
    <property type="nucleotide sequence ID" value="XM_022459044.1"/>
</dbReference>
<keyword evidence="1" id="KW-0732">Signal</keyword>